<dbReference type="PROSITE" id="PS01278">
    <property type="entry name" value="MTTASE_RADICAL"/>
    <property type="match status" value="1"/>
</dbReference>
<dbReference type="SFLD" id="SFLDG01061">
    <property type="entry name" value="methylthiotransferase"/>
    <property type="match status" value="1"/>
</dbReference>
<evidence type="ECO:0000256" key="1">
    <source>
        <dbReference type="ARBA" id="ARBA00003234"/>
    </source>
</evidence>
<accession>A0A1G6YY70</accession>
<proteinExistence type="inferred from homology"/>
<dbReference type="PANTHER" id="PTHR43020:SF2">
    <property type="entry name" value="MITOCHONDRIAL TRNA METHYLTHIOTRANSFERASE CDK5RAP1"/>
    <property type="match status" value="1"/>
</dbReference>
<dbReference type="HAMAP" id="MF_01864">
    <property type="entry name" value="tRNA_metthiotr_MiaB"/>
    <property type="match status" value="1"/>
</dbReference>
<dbReference type="Gene3D" id="3.40.50.12160">
    <property type="entry name" value="Methylthiotransferase, N-terminal domain"/>
    <property type="match status" value="1"/>
</dbReference>
<evidence type="ECO:0000256" key="5">
    <source>
        <dbReference type="ARBA" id="ARBA00022691"/>
    </source>
</evidence>
<dbReference type="InterPro" id="IPR058240">
    <property type="entry name" value="rSAM_sf"/>
</dbReference>
<dbReference type="GO" id="GO:0046872">
    <property type="term" value="F:metal ion binding"/>
    <property type="evidence" value="ECO:0007669"/>
    <property type="project" value="UniProtKB-KW"/>
</dbReference>
<dbReference type="InterPro" id="IPR007197">
    <property type="entry name" value="rSAM"/>
</dbReference>
<evidence type="ECO:0000259" key="16">
    <source>
        <dbReference type="PROSITE" id="PS51918"/>
    </source>
</evidence>
<dbReference type="SUPFAM" id="SSF102114">
    <property type="entry name" value="Radical SAM enzymes"/>
    <property type="match status" value="1"/>
</dbReference>
<dbReference type="SFLD" id="SFLDF00273">
    <property type="entry name" value="(dimethylallyl)adenosine_tRNA"/>
    <property type="match status" value="1"/>
</dbReference>
<dbReference type="InterPro" id="IPR006463">
    <property type="entry name" value="MiaB_methiolase"/>
</dbReference>
<keyword evidence="3 13" id="KW-0963">Cytoplasm</keyword>
<evidence type="ECO:0000256" key="12">
    <source>
        <dbReference type="ARBA" id="ARBA00081141"/>
    </source>
</evidence>
<feature type="binding site" evidence="13">
    <location>
        <position position="174"/>
    </location>
    <ligand>
        <name>[4Fe-4S] cluster</name>
        <dbReference type="ChEBI" id="CHEBI:49883"/>
        <label>2</label>
        <note>4Fe-4S-S-AdoMet</note>
    </ligand>
</feature>
<evidence type="ECO:0000259" key="15">
    <source>
        <dbReference type="PROSITE" id="PS51449"/>
    </source>
</evidence>
<feature type="binding site" evidence="13">
    <location>
        <position position="167"/>
    </location>
    <ligand>
        <name>[4Fe-4S] cluster</name>
        <dbReference type="ChEBI" id="CHEBI:49883"/>
        <label>2</label>
        <note>4Fe-4S-S-AdoMet</note>
    </ligand>
</feature>
<keyword evidence="8 13" id="KW-0411">Iron-sulfur</keyword>
<feature type="binding site" evidence="13">
    <location>
        <position position="91"/>
    </location>
    <ligand>
        <name>[4Fe-4S] cluster</name>
        <dbReference type="ChEBI" id="CHEBI:49883"/>
        <label>1</label>
    </ligand>
</feature>
<dbReference type="Proteomes" id="UP000243205">
    <property type="component" value="Unassembled WGS sequence"/>
</dbReference>
<evidence type="ECO:0000256" key="9">
    <source>
        <dbReference type="ARBA" id="ARBA00033765"/>
    </source>
</evidence>
<dbReference type="NCBIfam" id="TIGR00089">
    <property type="entry name" value="MiaB/RimO family radical SAM methylthiotransferase"/>
    <property type="match status" value="1"/>
</dbReference>
<dbReference type="InterPro" id="IPR023404">
    <property type="entry name" value="rSAM_horseshoe"/>
</dbReference>
<keyword evidence="13" id="KW-0819">tRNA processing</keyword>
<dbReference type="SFLD" id="SFLDS00029">
    <property type="entry name" value="Radical_SAM"/>
    <property type="match status" value="1"/>
</dbReference>
<dbReference type="FunFam" id="3.80.30.20:FF:000001">
    <property type="entry name" value="tRNA-2-methylthio-N(6)-dimethylallyladenosine synthase 2"/>
    <property type="match status" value="1"/>
</dbReference>
<comment type="cofactor">
    <cofactor evidence="13">
        <name>[4Fe-4S] cluster</name>
        <dbReference type="ChEBI" id="CHEBI:49883"/>
    </cofactor>
    <text evidence="13">Binds 2 [4Fe-4S] clusters. One cluster is coordinated with 3 cysteines and an exchangeable S-adenosyl-L-methionine.</text>
</comment>
<dbReference type="PROSITE" id="PS51449">
    <property type="entry name" value="MTTASE_N"/>
    <property type="match status" value="1"/>
</dbReference>
<evidence type="ECO:0000256" key="7">
    <source>
        <dbReference type="ARBA" id="ARBA00023004"/>
    </source>
</evidence>
<dbReference type="SMART" id="SM00729">
    <property type="entry name" value="Elp3"/>
    <property type="match status" value="1"/>
</dbReference>
<dbReference type="InterPro" id="IPR005839">
    <property type="entry name" value="Methylthiotransferase"/>
</dbReference>
<sequence>MNDPTAGPIGSKTFYLETFGCQMNQVDSEWMTCLLGQIGYQPVASPEQADLILLNTCSVRDRAERKVYGHLGRCKPLKDRNPALILAVGGCVAQQEGEQLLRKVPYLDIVFGTHNVHRLPQLVQAVEQRRRRCCETAQYPGEARLEQFPRRLPAAGVTRFVTIMQGCDNFCSYCVVPYVRGREVSRRSAAVVAEVRELVAQGVREVTLLGQNVNSYGRKGCPDISFAELLEQVHAIAGLRRLRFTSSHPKDLSVELMDCFARLERLCPHLHLAVQSGSDRVLQAMGRGYSRQQYIELVAQLRQRCPQIRLTTDLIVGFPGETAADFAQTLDLVEQVRFADAFTFLYSPRPQIRALQLPDPVPAAEKQRWFDALLRQQKAISSAIWQQDVGRTQLVLVEGASKRGAGQLFGRTPWNRIVNFTGPAALVGQEVAVRIDRSLNNSHLGRLAAASDDQNAVALQPPKEFAACP</sequence>
<dbReference type="InterPro" id="IPR006638">
    <property type="entry name" value="Elp3/MiaA/NifB-like_rSAM"/>
</dbReference>
<dbReference type="OrthoDB" id="9805215at2"/>
<dbReference type="CDD" id="cd01335">
    <property type="entry name" value="Radical_SAM"/>
    <property type="match status" value="1"/>
</dbReference>
<evidence type="ECO:0000313" key="17">
    <source>
        <dbReference type="EMBL" id="SDD95298.1"/>
    </source>
</evidence>
<organism evidence="17 18">
    <name type="scientific">Desulfuromonas thiophila</name>
    <dbReference type="NCBI Taxonomy" id="57664"/>
    <lineage>
        <taxon>Bacteria</taxon>
        <taxon>Pseudomonadati</taxon>
        <taxon>Thermodesulfobacteriota</taxon>
        <taxon>Desulfuromonadia</taxon>
        <taxon>Desulfuromonadales</taxon>
        <taxon>Desulfuromonadaceae</taxon>
        <taxon>Desulfuromonas</taxon>
    </lineage>
</organism>
<protein>
    <recommendedName>
        <fullName evidence="10 13">tRNA-2-methylthio-N(6)-dimethylallyladenosine synthase</fullName>
        <ecNumber evidence="9 13">2.8.4.3</ecNumber>
    </recommendedName>
    <alternativeName>
        <fullName evidence="12 13">(Dimethylallyl)adenosine tRNA methylthiotransferase MiaB</fullName>
    </alternativeName>
    <alternativeName>
        <fullName evidence="11 13">tRNA-i(6)A37 methylthiotransferase</fullName>
    </alternativeName>
</protein>
<feature type="binding site" evidence="13">
    <location>
        <position position="57"/>
    </location>
    <ligand>
        <name>[4Fe-4S] cluster</name>
        <dbReference type="ChEBI" id="CHEBI:49883"/>
        <label>1</label>
    </ligand>
</feature>
<dbReference type="InterPro" id="IPR038135">
    <property type="entry name" value="Methylthiotransferase_N_sf"/>
</dbReference>
<evidence type="ECO:0000256" key="13">
    <source>
        <dbReference type="HAMAP-Rule" id="MF_01864"/>
    </source>
</evidence>
<dbReference type="SFLD" id="SFLDG01082">
    <property type="entry name" value="B12-binding_domain_containing"/>
    <property type="match status" value="1"/>
</dbReference>
<feature type="binding site" evidence="13">
    <location>
        <position position="171"/>
    </location>
    <ligand>
        <name>[4Fe-4S] cluster</name>
        <dbReference type="ChEBI" id="CHEBI:49883"/>
        <label>2</label>
        <note>4Fe-4S-S-AdoMet</note>
    </ligand>
</feature>
<feature type="binding site" evidence="13">
    <location>
        <position position="21"/>
    </location>
    <ligand>
        <name>[4Fe-4S] cluster</name>
        <dbReference type="ChEBI" id="CHEBI:49883"/>
        <label>1</label>
    </ligand>
</feature>
<comment type="catalytic activity">
    <reaction evidence="13">
        <text>N(6)-dimethylallyladenosine(37) in tRNA + (sulfur carrier)-SH + AH2 + 2 S-adenosyl-L-methionine = 2-methylsulfanyl-N(6)-dimethylallyladenosine(37) in tRNA + (sulfur carrier)-H + 5'-deoxyadenosine + L-methionine + A + S-adenosyl-L-homocysteine + 2 H(+)</text>
        <dbReference type="Rhea" id="RHEA:37067"/>
        <dbReference type="Rhea" id="RHEA-COMP:10375"/>
        <dbReference type="Rhea" id="RHEA-COMP:10376"/>
        <dbReference type="Rhea" id="RHEA-COMP:14737"/>
        <dbReference type="Rhea" id="RHEA-COMP:14739"/>
        <dbReference type="ChEBI" id="CHEBI:13193"/>
        <dbReference type="ChEBI" id="CHEBI:15378"/>
        <dbReference type="ChEBI" id="CHEBI:17319"/>
        <dbReference type="ChEBI" id="CHEBI:17499"/>
        <dbReference type="ChEBI" id="CHEBI:29917"/>
        <dbReference type="ChEBI" id="CHEBI:57844"/>
        <dbReference type="ChEBI" id="CHEBI:57856"/>
        <dbReference type="ChEBI" id="CHEBI:59789"/>
        <dbReference type="ChEBI" id="CHEBI:64428"/>
        <dbReference type="ChEBI" id="CHEBI:74415"/>
        <dbReference type="ChEBI" id="CHEBI:74417"/>
        <dbReference type="EC" id="2.8.4.3"/>
    </reaction>
</comment>
<comment type="function">
    <text evidence="1 13">Catalyzes the methylthiolation of N6-(dimethylallyl)adenosine (i(6)A), leading to the formation of 2-methylthio-N6-(dimethylallyl)adenosine (ms(2)i(6)A) at position 37 in tRNAs that read codons beginning with uridine.</text>
</comment>
<feature type="domain" description="Radical SAM core" evidence="16">
    <location>
        <begin position="153"/>
        <end position="383"/>
    </location>
</feature>
<dbReference type="PANTHER" id="PTHR43020">
    <property type="entry name" value="CDK5 REGULATORY SUBUNIT-ASSOCIATED PROTEIN 1"/>
    <property type="match status" value="1"/>
</dbReference>
<dbReference type="PROSITE" id="PS51918">
    <property type="entry name" value="RADICAL_SAM"/>
    <property type="match status" value="1"/>
</dbReference>
<keyword evidence="4 13" id="KW-0808">Transferase</keyword>
<evidence type="ECO:0000313" key="18">
    <source>
        <dbReference type="Proteomes" id="UP000243205"/>
    </source>
</evidence>
<dbReference type="RefSeq" id="WP_092076264.1">
    <property type="nucleotide sequence ID" value="NZ_FNAQ01000002.1"/>
</dbReference>
<keyword evidence="2 13" id="KW-0004">4Fe-4S</keyword>
<name>A0A1G6YY70_9BACT</name>
<dbReference type="InterPro" id="IPR013848">
    <property type="entry name" value="Methylthiotransferase_N"/>
</dbReference>
<reference evidence="18" key="1">
    <citation type="submission" date="2016-10" db="EMBL/GenBank/DDBJ databases">
        <authorList>
            <person name="Varghese N."/>
            <person name="Submissions S."/>
        </authorList>
    </citation>
    <scope>NUCLEOTIDE SEQUENCE [LARGE SCALE GENOMIC DNA]</scope>
    <source>
        <strain evidence="18">DSM 8987</strain>
    </source>
</reference>
<feature type="domain" description="TRAM" evidence="14">
    <location>
        <begin position="386"/>
        <end position="449"/>
    </location>
</feature>
<evidence type="ECO:0000256" key="3">
    <source>
        <dbReference type="ARBA" id="ARBA00022490"/>
    </source>
</evidence>
<dbReference type="Pfam" id="PF04055">
    <property type="entry name" value="Radical_SAM"/>
    <property type="match status" value="1"/>
</dbReference>
<evidence type="ECO:0000259" key="14">
    <source>
        <dbReference type="PROSITE" id="PS50926"/>
    </source>
</evidence>
<dbReference type="EMBL" id="FNAQ01000002">
    <property type="protein sequence ID" value="SDD95298.1"/>
    <property type="molecule type" value="Genomic_DNA"/>
</dbReference>
<gene>
    <name evidence="13" type="primary">miaB</name>
    <name evidence="17" type="ORF">SAMN05661003_102219</name>
</gene>
<dbReference type="STRING" id="57664.SAMN05661003_102219"/>
<comment type="subunit">
    <text evidence="13">Monomer.</text>
</comment>
<evidence type="ECO:0000256" key="8">
    <source>
        <dbReference type="ARBA" id="ARBA00023014"/>
    </source>
</evidence>
<keyword evidence="5 13" id="KW-0949">S-adenosyl-L-methionine</keyword>
<dbReference type="InterPro" id="IPR002792">
    <property type="entry name" value="TRAM_dom"/>
</dbReference>
<comment type="similarity">
    <text evidence="13">Belongs to the methylthiotransferase family. MiaB subfamily.</text>
</comment>
<dbReference type="InterPro" id="IPR020612">
    <property type="entry name" value="Methylthiotransferase_CS"/>
</dbReference>
<dbReference type="NCBIfam" id="TIGR01574">
    <property type="entry name" value="miaB-methiolase"/>
    <property type="match status" value="1"/>
</dbReference>
<keyword evidence="18" id="KW-1185">Reference proteome</keyword>
<dbReference type="Gene3D" id="3.80.30.20">
    <property type="entry name" value="tm_1862 like domain"/>
    <property type="match status" value="1"/>
</dbReference>
<keyword evidence="7 13" id="KW-0408">Iron</keyword>
<evidence type="ECO:0000256" key="10">
    <source>
        <dbReference type="ARBA" id="ARBA00068570"/>
    </source>
</evidence>
<dbReference type="GO" id="GO:0035597">
    <property type="term" value="F:tRNA-2-methylthio-N(6)-dimethylallyladenosine(37) synthase activity"/>
    <property type="evidence" value="ECO:0007669"/>
    <property type="project" value="UniProtKB-EC"/>
</dbReference>
<feature type="domain" description="MTTase N-terminal" evidence="15">
    <location>
        <begin position="12"/>
        <end position="128"/>
    </location>
</feature>
<evidence type="ECO:0000256" key="4">
    <source>
        <dbReference type="ARBA" id="ARBA00022679"/>
    </source>
</evidence>
<comment type="subcellular location">
    <subcellularLocation>
        <location evidence="13">Cytoplasm</location>
    </subcellularLocation>
</comment>
<dbReference type="GO" id="GO:0051539">
    <property type="term" value="F:4 iron, 4 sulfur cluster binding"/>
    <property type="evidence" value="ECO:0007669"/>
    <property type="project" value="UniProtKB-UniRule"/>
</dbReference>
<dbReference type="Pfam" id="PF00919">
    <property type="entry name" value="UPF0004"/>
    <property type="match status" value="1"/>
</dbReference>
<dbReference type="AlphaFoldDB" id="A0A1G6YY70"/>
<dbReference type="FunFam" id="3.40.50.12160:FF:000003">
    <property type="entry name" value="CDK5 regulatory subunit-associated protein 1"/>
    <property type="match status" value="1"/>
</dbReference>
<dbReference type="Pfam" id="PF01938">
    <property type="entry name" value="TRAM"/>
    <property type="match status" value="1"/>
</dbReference>
<evidence type="ECO:0000256" key="6">
    <source>
        <dbReference type="ARBA" id="ARBA00022723"/>
    </source>
</evidence>
<dbReference type="EC" id="2.8.4.3" evidence="9 13"/>
<evidence type="ECO:0000256" key="11">
    <source>
        <dbReference type="ARBA" id="ARBA00080698"/>
    </source>
</evidence>
<evidence type="ECO:0000256" key="2">
    <source>
        <dbReference type="ARBA" id="ARBA00022485"/>
    </source>
</evidence>
<dbReference type="PROSITE" id="PS50926">
    <property type="entry name" value="TRAM"/>
    <property type="match status" value="1"/>
</dbReference>
<dbReference type="GO" id="GO:0005829">
    <property type="term" value="C:cytosol"/>
    <property type="evidence" value="ECO:0007669"/>
    <property type="project" value="TreeGrafter"/>
</dbReference>
<keyword evidence="6 13" id="KW-0479">Metal-binding</keyword>